<comment type="caution">
    <text evidence="1">The sequence shown here is derived from an EMBL/GenBank/DDBJ whole genome shotgun (WGS) entry which is preliminary data.</text>
</comment>
<gene>
    <name evidence="1" type="ORF">BJ122_10598</name>
</gene>
<keyword evidence="2" id="KW-1185">Reference proteome</keyword>
<accession>A0A318TFY6</accession>
<dbReference type="Proteomes" id="UP000248148">
    <property type="component" value="Unassembled WGS sequence"/>
</dbReference>
<organism evidence="1 2">
    <name type="scientific">Rhodopseudomonas faecalis</name>
    <dbReference type="NCBI Taxonomy" id="99655"/>
    <lineage>
        <taxon>Bacteria</taxon>
        <taxon>Pseudomonadati</taxon>
        <taxon>Pseudomonadota</taxon>
        <taxon>Alphaproteobacteria</taxon>
        <taxon>Hyphomicrobiales</taxon>
        <taxon>Nitrobacteraceae</taxon>
        <taxon>Rhodopseudomonas</taxon>
    </lineage>
</organism>
<dbReference type="EMBL" id="QJTI01000005">
    <property type="protein sequence ID" value="PYF03841.1"/>
    <property type="molecule type" value="Genomic_DNA"/>
</dbReference>
<proteinExistence type="predicted"/>
<sequence>MTTTAEIRSIADDMQDDALTIKDLAHAICSLASQIDNDDCAAIDRIASLIQDRAIEIEGKREKIWQGLAAAD</sequence>
<name>A0A318TFY6_9BRAD</name>
<protein>
    <submittedName>
        <fullName evidence="1">Uncharacterized protein</fullName>
    </submittedName>
</protein>
<dbReference type="AlphaFoldDB" id="A0A318TFY6"/>
<dbReference type="RefSeq" id="WP_110780248.1">
    <property type="nucleotide sequence ID" value="NZ_QJTI01000005.1"/>
</dbReference>
<evidence type="ECO:0000313" key="2">
    <source>
        <dbReference type="Proteomes" id="UP000248148"/>
    </source>
</evidence>
<evidence type="ECO:0000313" key="1">
    <source>
        <dbReference type="EMBL" id="PYF03841.1"/>
    </source>
</evidence>
<reference evidence="1 2" key="1">
    <citation type="submission" date="2018-06" db="EMBL/GenBank/DDBJ databases">
        <title>Genomic Encyclopedia of Archaeal and Bacterial Type Strains, Phase II (KMG-II): from individual species to whole genera.</title>
        <authorList>
            <person name="Goeker M."/>
        </authorList>
    </citation>
    <scope>NUCLEOTIDE SEQUENCE [LARGE SCALE GENOMIC DNA]</scope>
    <source>
        <strain evidence="1 2">JCM 11668</strain>
    </source>
</reference>